<dbReference type="RefSeq" id="WP_111714672.1">
    <property type="nucleotide sequence ID" value="NZ_JBHSSR010000001.1"/>
</dbReference>
<dbReference type="NCBIfam" id="TIGR03933">
    <property type="entry name" value="PIA_icaB"/>
    <property type="match status" value="1"/>
</dbReference>
<evidence type="ECO:0000256" key="3">
    <source>
        <dbReference type="ARBA" id="ARBA00016781"/>
    </source>
</evidence>
<evidence type="ECO:0000256" key="6">
    <source>
        <dbReference type="ARBA" id="ARBA00022729"/>
    </source>
</evidence>
<evidence type="ECO:0000256" key="2">
    <source>
        <dbReference type="ARBA" id="ARBA00010973"/>
    </source>
</evidence>
<dbReference type="Proteomes" id="UP000249808">
    <property type="component" value="Unassembled WGS sequence"/>
</dbReference>
<dbReference type="PROSITE" id="PS51677">
    <property type="entry name" value="NODB"/>
    <property type="match status" value="1"/>
</dbReference>
<evidence type="ECO:0000256" key="9">
    <source>
        <dbReference type="ARBA" id="ARBA00033195"/>
    </source>
</evidence>
<dbReference type="AlphaFoldDB" id="A0A327ZWJ2"/>
<dbReference type="Gene3D" id="3.20.20.370">
    <property type="entry name" value="Glycoside hydrolase/deacetylase"/>
    <property type="match status" value="1"/>
</dbReference>
<evidence type="ECO:0000313" key="12">
    <source>
        <dbReference type="EMBL" id="RAK46537.1"/>
    </source>
</evidence>
<evidence type="ECO:0000259" key="11">
    <source>
        <dbReference type="PROSITE" id="PS51677"/>
    </source>
</evidence>
<sequence length="288" mass="33594">MRKIIKLILLTVILISINCSYDTHTAEANDYKKVMKKLNNTNGCLAINYHRIRKDNLLDKLLLILTNSKEMTLYSITEKEFESEIKWLSKKGATFVSADELFKAKEKNEFPKKCVFINFDDMDISSYESAHPILKKYDAKATGFIISSAVGNEDFNNLHITSKNQLQEMYNSGVWTFGSHTHNLHELEGNNSIFLKEKNKIIKDLQKSNKYLDKNFTGSNHQYFAFPYGQYDKEAIKKLKQSNFKYAFTLEEDIITHKSNNYELPRILVNHDGFDRIVKKWKGFEQNE</sequence>
<feature type="domain" description="NodB homology" evidence="11">
    <location>
        <begin position="113"/>
        <end position="288"/>
    </location>
</feature>
<dbReference type="GO" id="GO:0016811">
    <property type="term" value="F:hydrolase activity, acting on carbon-nitrogen (but not peptide) bonds, in linear amides"/>
    <property type="evidence" value="ECO:0007669"/>
    <property type="project" value="InterPro"/>
</dbReference>
<gene>
    <name evidence="12" type="primary">icaB</name>
    <name evidence="12" type="ORF">BHU61_03520</name>
</gene>
<comment type="caution">
    <text evidence="12">The sequence shown here is derived from an EMBL/GenBank/DDBJ whole genome shotgun (WGS) entry which is preliminary data.</text>
</comment>
<reference evidence="12 13" key="1">
    <citation type="journal article" date="2018" name="Front. Microbiol.">
        <title>Description and Comparative Genomics of Macrococcus caseolyticus subsp. hominis subsp. nov., Macrococcus goetzii sp. nov., Macrococcus epidermidis sp. nov., and Macrococcus bohemicus sp. nov., Novel Macrococci From Human Clinical Material With Virulence Potential and Suspected Uptake of Foreign DNA by Natural Transformation.</title>
        <authorList>
            <person name="Maslanova I."/>
            <person name="Wertheimer Z."/>
            <person name="Sedlacek I."/>
            <person name="Svec P."/>
            <person name="Indrakova A."/>
            <person name="Kovarovic V."/>
            <person name="Schumann P."/>
            <person name="Sproer C."/>
            <person name="Kralova S."/>
            <person name="Sedo O."/>
            <person name="Kristofova L."/>
            <person name="Vrbovska V."/>
            <person name="Fuzik T."/>
            <person name="Petras P."/>
            <person name="Zdrahal Z."/>
            <person name="Ruzickova V."/>
            <person name="Doskar J."/>
            <person name="Pantucek R."/>
        </authorList>
    </citation>
    <scope>NUCLEOTIDE SEQUENCE [LARGE SCALE GENOMIC DNA]</scope>
    <source>
        <strain evidence="12 13">01/688</strain>
    </source>
</reference>
<evidence type="ECO:0000256" key="5">
    <source>
        <dbReference type="ARBA" id="ARBA00022525"/>
    </source>
</evidence>
<dbReference type="InterPro" id="IPR023872">
    <property type="entry name" value="PNAG_deacetylase"/>
</dbReference>
<evidence type="ECO:0000256" key="8">
    <source>
        <dbReference type="ARBA" id="ARBA00030189"/>
    </source>
</evidence>
<evidence type="ECO:0000256" key="7">
    <source>
        <dbReference type="ARBA" id="ARBA00022801"/>
    </source>
</evidence>
<comment type="subcellular location">
    <subcellularLocation>
        <location evidence="1">Secreted</location>
        <location evidence="1">Cell wall</location>
    </subcellularLocation>
</comment>
<feature type="chain" id="PRO_5038531731" description="Poly-beta-1,6-N-acetyl-D-glucosamine N-deacetylase" evidence="10">
    <location>
        <begin position="22"/>
        <end position="288"/>
    </location>
</feature>
<evidence type="ECO:0000313" key="13">
    <source>
        <dbReference type="Proteomes" id="UP000249808"/>
    </source>
</evidence>
<dbReference type="InterPro" id="IPR051398">
    <property type="entry name" value="Polysacch_Deacetylase"/>
</dbReference>
<comment type="similarity">
    <text evidence="2">Belongs to the polysaccharide deacetylase family.</text>
</comment>
<evidence type="ECO:0000256" key="1">
    <source>
        <dbReference type="ARBA" id="ARBA00004191"/>
    </source>
</evidence>
<protein>
    <recommendedName>
        <fullName evidence="3">Poly-beta-1,6-N-acetyl-D-glucosamine N-deacetylase</fullName>
    </recommendedName>
    <alternativeName>
        <fullName evidence="9">Biofilm polysaccharide intercellular adhesin deacetylase</fullName>
    </alternativeName>
    <alternativeName>
        <fullName evidence="8">Intercellular adhesion protein B</fullName>
    </alternativeName>
</protein>
<evidence type="ECO:0000256" key="4">
    <source>
        <dbReference type="ARBA" id="ARBA00022512"/>
    </source>
</evidence>
<evidence type="ECO:0000256" key="10">
    <source>
        <dbReference type="SAM" id="SignalP"/>
    </source>
</evidence>
<dbReference type="SUPFAM" id="SSF88713">
    <property type="entry name" value="Glycoside hydrolase/deacetylase"/>
    <property type="match status" value="1"/>
</dbReference>
<feature type="signal peptide" evidence="10">
    <location>
        <begin position="1"/>
        <end position="21"/>
    </location>
</feature>
<proteinExistence type="inferred from homology"/>
<dbReference type="InterPro" id="IPR011330">
    <property type="entry name" value="Glyco_hydro/deAcase_b/a-brl"/>
</dbReference>
<name>A0A327ZWJ2_9STAP</name>
<keyword evidence="4" id="KW-0134">Cell wall</keyword>
<dbReference type="EMBL" id="PZJH01000001">
    <property type="protein sequence ID" value="RAK46537.1"/>
    <property type="molecule type" value="Genomic_DNA"/>
</dbReference>
<keyword evidence="5" id="KW-0964">Secreted</keyword>
<dbReference type="GO" id="GO:0005975">
    <property type="term" value="P:carbohydrate metabolic process"/>
    <property type="evidence" value="ECO:0007669"/>
    <property type="project" value="InterPro"/>
</dbReference>
<dbReference type="PANTHER" id="PTHR34216">
    <property type="match status" value="1"/>
</dbReference>
<accession>A0A327ZWJ2</accession>
<organism evidence="12 13">
    <name type="scientific">Macrococcus epidermidis</name>
    <dbReference type="NCBI Taxonomy" id="1902580"/>
    <lineage>
        <taxon>Bacteria</taxon>
        <taxon>Bacillati</taxon>
        <taxon>Bacillota</taxon>
        <taxon>Bacilli</taxon>
        <taxon>Bacillales</taxon>
        <taxon>Staphylococcaceae</taxon>
        <taxon>Macrococcus</taxon>
    </lineage>
</organism>
<dbReference type="PANTHER" id="PTHR34216:SF3">
    <property type="entry name" value="POLY-BETA-1,6-N-ACETYL-D-GLUCOSAMINE N-DEACETYLASE"/>
    <property type="match status" value="1"/>
</dbReference>
<dbReference type="Pfam" id="PF01522">
    <property type="entry name" value="Polysacc_deac_1"/>
    <property type="match status" value="1"/>
</dbReference>
<dbReference type="InterPro" id="IPR002509">
    <property type="entry name" value="NODB_dom"/>
</dbReference>
<keyword evidence="13" id="KW-1185">Reference proteome</keyword>
<keyword evidence="6 10" id="KW-0732">Signal</keyword>
<keyword evidence="7" id="KW-0378">Hydrolase</keyword>